<accession>A0A0E9V137</accession>
<keyword evidence="1" id="KW-0472">Membrane</keyword>
<proteinExistence type="predicted"/>
<dbReference type="AlphaFoldDB" id="A0A0E9V137"/>
<keyword evidence="1" id="KW-0812">Transmembrane</keyword>
<reference evidence="2" key="1">
    <citation type="submission" date="2014-11" db="EMBL/GenBank/DDBJ databases">
        <authorList>
            <person name="Amaro Gonzalez C."/>
        </authorList>
    </citation>
    <scope>NUCLEOTIDE SEQUENCE</scope>
</reference>
<dbReference type="EMBL" id="GBXM01036856">
    <property type="protein sequence ID" value="JAH71721.1"/>
    <property type="molecule type" value="Transcribed_RNA"/>
</dbReference>
<protein>
    <submittedName>
        <fullName evidence="2">Uncharacterized protein</fullName>
    </submittedName>
</protein>
<keyword evidence="1" id="KW-1133">Transmembrane helix</keyword>
<name>A0A0E9V137_ANGAN</name>
<organism evidence="2">
    <name type="scientific">Anguilla anguilla</name>
    <name type="common">European freshwater eel</name>
    <name type="synonym">Muraena anguilla</name>
    <dbReference type="NCBI Taxonomy" id="7936"/>
    <lineage>
        <taxon>Eukaryota</taxon>
        <taxon>Metazoa</taxon>
        <taxon>Chordata</taxon>
        <taxon>Craniata</taxon>
        <taxon>Vertebrata</taxon>
        <taxon>Euteleostomi</taxon>
        <taxon>Actinopterygii</taxon>
        <taxon>Neopterygii</taxon>
        <taxon>Teleostei</taxon>
        <taxon>Anguilliformes</taxon>
        <taxon>Anguillidae</taxon>
        <taxon>Anguilla</taxon>
    </lineage>
</organism>
<evidence type="ECO:0000256" key="1">
    <source>
        <dbReference type="SAM" id="Phobius"/>
    </source>
</evidence>
<sequence>MGLVHSQATGLNVKSAVWCFHSDHRSTLVCVFEQLKYSSYYMLYCVQIFFRMLFTPSCVLTWFQLPWFQSAW</sequence>
<reference evidence="2" key="2">
    <citation type="journal article" date="2015" name="Fish Shellfish Immunol.">
        <title>Early steps in the European eel (Anguilla anguilla)-Vibrio vulnificus interaction in the gills: Role of the RtxA13 toxin.</title>
        <authorList>
            <person name="Callol A."/>
            <person name="Pajuelo D."/>
            <person name="Ebbesson L."/>
            <person name="Teles M."/>
            <person name="MacKenzie S."/>
            <person name="Amaro C."/>
        </authorList>
    </citation>
    <scope>NUCLEOTIDE SEQUENCE</scope>
</reference>
<evidence type="ECO:0000313" key="2">
    <source>
        <dbReference type="EMBL" id="JAH71721.1"/>
    </source>
</evidence>
<feature type="transmembrane region" description="Helical" evidence="1">
    <location>
        <begin position="41"/>
        <end position="63"/>
    </location>
</feature>